<evidence type="ECO:0000256" key="1">
    <source>
        <dbReference type="SAM" id="MobiDB-lite"/>
    </source>
</evidence>
<accession>A0AAV7MGH4</accession>
<feature type="region of interest" description="Disordered" evidence="1">
    <location>
        <begin position="264"/>
        <end position="291"/>
    </location>
</feature>
<organism evidence="2 3">
    <name type="scientific">Pleurodeles waltl</name>
    <name type="common">Iberian ribbed newt</name>
    <dbReference type="NCBI Taxonomy" id="8319"/>
    <lineage>
        <taxon>Eukaryota</taxon>
        <taxon>Metazoa</taxon>
        <taxon>Chordata</taxon>
        <taxon>Craniata</taxon>
        <taxon>Vertebrata</taxon>
        <taxon>Euteleostomi</taxon>
        <taxon>Amphibia</taxon>
        <taxon>Batrachia</taxon>
        <taxon>Caudata</taxon>
        <taxon>Salamandroidea</taxon>
        <taxon>Salamandridae</taxon>
        <taxon>Pleurodelinae</taxon>
        <taxon>Pleurodeles</taxon>
    </lineage>
</organism>
<proteinExistence type="predicted"/>
<protein>
    <submittedName>
        <fullName evidence="2">Uncharacterized protein</fullName>
    </submittedName>
</protein>
<dbReference type="EMBL" id="JANPWB010000014">
    <property type="protein sequence ID" value="KAJ1101629.1"/>
    <property type="molecule type" value="Genomic_DNA"/>
</dbReference>
<evidence type="ECO:0000313" key="2">
    <source>
        <dbReference type="EMBL" id="KAJ1101629.1"/>
    </source>
</evidence>
<evidence type="ECO:0000313" key="3">
    <source>
        <dbReference type="Proteomes" id="UP001066276"/>
    </source>
</evidence>
<keyword evidence="3" id="KW-1185">Reference proteome</keyword>
<feature type="region of interest" description="Disordered" evidence="1">
    <location>
        <begin position="61"/>
        <end position="117"/>
    </location>
</feature>
<comment type="caution">
    <text evidence="2">The sequence shown here is derived from an EMBL/GenBank/DDBJ whole genome shotgun (WGS) entry which is preliminary data.</text>
</comment>
<sequence>MREREKPSPGMKEEAQRAADWLARARAQSLAPCVIGLGAAECCEGASLWIARRGVQDRRFTRGAKASAAGDEGRTTGDSRGAPLLARGEGHATRDTRGAPKLTRGEEHTTGVKTSARGTGLWLHEGLKTSARRSGLGMYDGEGHRTGHARGRGAQDWPCTRTPLARARGTGLGMHKGAATASASEGHLSGHVRGRGAQDCACTRAPPPLARARGTGLGMHEGEGHRTGHARGRGALDWACTRARGTGPAMHEGAATASASEGHLTGHARGRGAQDCACTRAPPPLARARGT</sequence>
<feature type="compositionally biased region" description="Basic and acidic residues" evidence="1">
    <location>
        <begin position="88"/>
        <end position="110"/>
    </location>
</feature>
<dbReference type="AlphaFoldDB" id="A0AAV7MGH4"/>
<gene>
    <name evidence="2" type="ORF">NDU88_006695</name>
</gene>
<dbReference type="Proteomes" id="UP001066276">
    <property type="component" value="Chromosome 10"/>
</dbReference>
<reference evidence="2" key="1">
    <citation type="journal article" date="2022" name="bioRxiv">
        <title>Sequencing and chromosome-scale assembly of the giantPleurodeles waltlgenome.</title>
        <authorList>
            <person name="Brown T."/>
            <person name="Elewa A."/>
            <person name="Iarovenko S."/>
            <person name="Subramanian E."/>
            <person name="Araus A.J."/>
            <person name="Petzold A."/>
            <person name="Susuki M."/>
            <person name="Suzuki K.-i.T."/>
            <person name="Hayashi T."/>
            <person name="Toyoda A."/>
            <person name="Oliveira C."/>
            <person name="Osipova E."/>
            <person name="Leigh N.D."/>
            <person name="Simon A."/>
            <person name="Yun M.H."/>
        </authorList>
    </citation>
    <scope>NUCLEOTIDE SEQUENCE</scope>
    <source>
        <strain evidence="2">20211129_DDA</strain>
        <tissue evidence="2">Liver</tissue>
    </source>
</reference>
<name>A0AAV7MGH4_PLEWA</name>
<feature type="region of interest" description="Disordered" evidence="1">
    <location>
        <begin position="184"/>
        <end position="233"/>
    </location>
</feature>